<organism evidence="13 14">
    <name type="scientific">Trapa incisa</name>
    <dbReference type="NCBI Taxonomy" id="236973"/>
    <lineage>
        <taxon>Eukaryota</taxon>
        <taxon>Viridiplantae</taxon>
        <taxon>Streptophyta</taxon>
        <taxon>Embryophyta</taxon>
        <taxon>Tracheophyta</taxon>
        <taxon>Spermatophyta</taxon>
        <taxon>Magnoliopsida</taxon>
        <taxon>eudicotyledons</taxon>
        <taxon>Gunneridae</taxon>
        <taxon>Pentapetalae</taxon>
        <taxon>rosids</taxon>
        <taxon>malvids</taxon>
        <taxon>Myrtales</taxon>
        <taxon>Lythraceae</taxon>
        <taxon>Trapa</taxon>
    </lineage>
</organism>
<evidence type="ECO:0000256" key="5">
    <source>
        <dbReference type="ARBA" id="ARBA00022824"/>
    </source>
</evidence>
<gene>
    <name evidence="13" type="ORF">SAY87_005110</name>
</gene>
<feature type="compositionally biased region" description="Acidic residues" evidence="11">
    <location>
        <begin position="528"/>
        <end position="540"/>
    </location>
</feature>
<keyword evidence="6 12" id="KW-1133">Transmembrane helix</keyword>
<dbReference type="GO" id="GO:0005789">
    <property type="term" value="C:endoplasmic reticulum membrane"/>
    <property type="evidence" value="ECO:0007669"/>
    <property type="project" value="UniProtKB-SubCell"/>
</dbReference>
<dbReference type="AlphaFoldDB" id="A0AAN7JVS1"/>
<keyword evidence="7 10" id="KW-0175">Coiled coil</keyword>
<evidence type="ECO:0000256" key="4">
    <source>
        <dbReference type="ARBA" id="ARBA00022692"/>
    </source>
</evidence>
<evidence type="ECO:0000256" key="3">
    <source>
        <dbReference type="ARBA" id="ARBA00022475"/>
    </source>
</evidence>
<evidence type="ECO:0000313" key="13">
    <source>
        <dbReference type="EMBL" id="KAK4751628.1"/>
    </source>
</evidence>
<proteinExistence type="inferred from homology"/>
<comment type="similarity">
    <text evidence="9">Belongs to the plant Proton pump-interactor protein family.</text>
</comment>
<dbReference type="Proteomes" id="UP001345219">
    <property type="component" value="Chromosome 4"/>
</dbReference>
<keyword evidence="5" id="KW-0256">Endoplasmic reticulum</keyword>
<dbReference type="PANTHER" id="PTHR32219:SF2">
    <property type="entry name" value="PROTON PUMP-INTERACTOR 1"/>
    <property type="match status" value="1"/>
</dbReference>
<feature type="transmembrane region" description="Helical" evidence="12">
    <location>
        <begin position="587"/>
        <end position="607"/>
    </location>
</feature>
<evidence type="ECO:0000256" key="8">
    <source>
        <dbReference type="ARBA" id="ARBA00023136"/>
    </source>
</evidence>
<feature type="region of interest" description="Disordered" evidence="11">
    <location>
        <begin position="482"/>
        <end position="574"/>
    </location>
</feature>
<evidence type="ECO:0000256" key="7">
    <source>
        <dbReference type="ARBA" id="ARBA00023054"/>
    </source>
</evidence>
<comment type="caution">
    <text evidence="13">The sequence shown here is derived from an EMBL/GenBank/DDBJ whole genome shotgun (WGS) entry which is preliminary data.</text>
</comment>
<dbReference type="PANTHER" id="PTHR32219">
    <property type="entry name" value="RNA-BINDING PROTEIN YLMH-RELATED"/>
    <property type="match status" value="1"/>
</dbReference>
<dbReference type="InterPro" id="IPR055282">
    <property type="entry name" value="PPI1-4"/>
</dbReference>
<evidence type="ECO:0000313" key="14">
    <source>
        <dbReference type="Proteomes" id="UP001345219"/>
    </source>
</evidence>
<evidence type="ECO:0000256" key="9">
    <source>
        <dbReference type="ARBA" id="ARBA00038080"/>
    </source>
</evidence>
<evidence type="ECO:0000256" key="11">
    <source>
        <dbReference type="SAM" id="MobiDB-lite"/>
    </source>
</evidence>
<name>A0AAN7JVS1_9MYRT</name>
<dbReference type="GO" id="GO:0005886">
    <property type="term" value="C:plasma membrane"/>
    <property type="evidence" value="ECO:0007669"/>
    <property type="project" value="UniProtKB-SubCell"/>
</dbReference>
<accession>A0AAN7JVS1</accession>
<protein>
    <recommendedName>
        <fullName evidence="15">Proton pump-interactor 1</fullName>
    </recommendedName>
</protein>
<evidence type="ECO:0000256" key="6">
    <source>
        <dbReference type="ARBA" id="ARBA00022989"/>
    </source>
</evidence>
<evidence type="ECO:0000256" key="2">
    <source>
        <dbReference type="ARBA" id="ARBA00004389"/>
    </source>
</evidence>
<feature type="region of interest" description="Disordered" evidence="11">
    <location>
        <begin position="1"/>
        <end position="43"/>
    </location>
</feature>
<feature type="compositionally biased region" description="Basic and acidic residues" evidence="11">
    <location>
        <begin position="498"/>
        <end position="511"/>
    </location>
</feature>
<sequence>MGVEVVGFEKAPSPIEAEISNEKENGKPEEHIKSGAQENGSVKGELNKVSDANFLNDAVAEWPEHTIHQFYFVRCRPLEDPKVKAKMDQADKEIVRWSQARFQTIEKLKAKRSERGEIISQLKPLDVENKQFNIIVDGKRKEMEPLQQALGKLRTSGTVGRGGGLCSSEEELDEMILSLNYQIQHESISLAEEKQILREIKQLEGTRDKVIANATMRTKLQDSLGQKETIQDQVKLMGVDLDGVRKDQQAIKSRIKNLRDELERIDADINSLQEELSAVTEKKDKAYESMQELRKLRDDGNTLFYENRTLLNKVRDLAAKKDVKALQELSLLEVEKFISSWSSNKSFRNDYEKRLLQSLDGRQMSKDARSRNPDEKPLVAVEKPTPPVTEVTVKVSSKKTKEDTKGGSLQMEPVPNQKAPKETPMKVTEPEIASEVVGSVANEKGISKKSAEPELENRIDAEKLKEMKREEQIAKAKLAMERKKKLAEKNAAKAALKSQKEAEKKLKEREKKLKKKSTALGPATNSEEQAEETTEQESDLSTEAPALEEEKEKKVQKEKTTVRHRGKVRGAESMPKVIPRRKKSTNYWVWAAPAAVVIVLLLLALGYQHFA</sequence>
<evidence type="ECO:0000256" key="12">
    <source>
        <dbReference type="SAM" id="Phobius"/>
    </source>
</evidence>
<feature type="region of interest" description="Disordered" evidence="11">
    <location>
        <begin position="358"/>
        <end position="427"/>
    </location>
</feature>
<feature type="compositionally biased region" description="Basic and acidic residues" evidence="11">
    <location>
        <begin position="482"/>
        <end position="491"/>
    </location>
</feature>
<keyword evidence="8 12" id="KW-0472">Membrane</keyword>
<keyword evidence="14" id="KW-1185">Reference proteome</keyword>
<feature type="compositionally biased region" description="Basic and acidic residues" evidence="11">
    <location>
        <begin position="363"/>
        <end position="377"/>
    </location>
</feature>
<dbReference type="EMBL" id="JAXIOK010000017">
    <property type="protein sequence ID" value="KAK4751628.1"/>
    <property type="molecule type" value="Genomic_DNA"/>
</dbReference>
<reference evidence="13 14" key="1">
    <citation type="journal article" date="2023" name="Hortic Res">
        <title>Pangenome of water caltrop reveals structural variations and asymmetric subgenome divergence after allopolyploidization.</title>
        <authorList>
            <person name="Zhang X."/>
            <person name="Chen Y."/>
            <person name="Wang L."/>
            <person name="Yuan Y."/>
            <person name="Fang M."/>
            <person name="Shi L."/>
            <person name="Lu R."/>
            <person name="Comes H.P."/>
            <person name="Ma Y."/>
            <person name="Chen Y."/>
            <person name="Huang G."/>
            <person name="Zhou Y."/>
            <person name="Zheng Z."/>
            <person name="Qiu Y."/>
        </authorList>
    </citation>
    <scope>NUCLEOTIDE SEQUENCE [LARGE SCALE GENOMIC DNA]</scope>
    <source>
        <tissue evidence="13">Roots</tissue>
    </source>
</reference>
<keyword evidence="4 12" id="KW-0812">Transmembrane</keyword>
<keyword evidence="3" id="KW-1003">Cell membrane</keyword>
<feature type="compositionally biased region" description="Basic and acidic residues" evidence="11">
    <location>
        <begin position="20"/>
        <end position="33"/>
    </location>
</feature>
<evidence type="ECO:0008006" key="15">
    <source>
        <dbReference type="Google" id="ProtNLM"/>
    </source>
</evidence>
<feature type="compositionally biased region" description="Basic and acidic residues" evidence="11">
    <location>
        <begin position="548"/>
        <end position="561"/>
    </location>
</feature>
<evidence type="ECO:0000256" key="1">
    <source>
        <dbReference type="ARBA" id="ARBA00004162"/>
    </source>
</evidence>
<feature type="coiled-coil region" evidence="10">
    <location>
        <begin position="241"/>
        <end position="296"/>
    </location>
</feature>
<comment type="subcellular location">
    <subcellularLocation>
        <location evidence="1">Cell membrane</location>
        <topology evidence="1">Single-pass membrane protein</topology>
    </subcellularLocation>
    <subcellularLocation>
        <location evidence="2">Endoplasmic reticulum membrane</location>
        <topology evidence="2">Single-pass membrane protein</topology>
    </subcellularLocation>
</comment>
<evidence type="ECO:0000256" key="10">
    <source>
        <dbReference type="SAM" id="Coils"/>
    </source>
</evidence>